<dbReference type="Proteomes" id="UP000242146">
    <property type="component" value="Unassembled WGS sequence"/>
</dbReference>
<reference evidence="2 3" key="1">
    <citation type="submission" date="2016-07" db="EMBL/GenBank/DDBJ databases">
        <title>Pervasive Adenine N6-methylation of Active Genes in Fungi.</title>
        <authorList>
            <consortium name="DOE Joint Genome Institute"/>
            <person name="Mondo S.J."/>
            <person name="Dannebaum R.O."/>
            <person name="Kuo R.C."/>
            <person name="Labutti K."/>
            <person name="Haridas S."/>
            <person name="Kuo A."/>
            <person name="Salamov A."/>
            <person name="Ahrendt S.R."/>
            <person name="Lipzen A."/>
            <person name="Sullivan W."/>
            <person name="Andreopoulos W.B."/>
            <person name="Clum A."/>
            <person name="Lindquist E."/>
            <person name="Daum C."/>
            <person name="Ramamoorthy G.K."/>
            <person name="Gryganskyi A."/>
            <person name="Culley D."/>
            <person name="Magnuson J.K."/>
            <person name="James T.Y."/>
            <person name="O'Malley M.A."/>
            <person name="Stajich J.E."/>
            <person name="Spatafora J.W."/>
            <person name="Visel A."/>
            <person name="Grigoriev I.V."/>
        </authorList>
    </citation>
    <scope>NUCLEOTIDE SEQUENCE [LARGE SCALE GENOMIC DNA]</scope>
    <source>
        <strain evidence="2 3">NRRL 3301</strain>
    </source>
</reference>
<dbReference type="AlphaFoldDB" id="A0A1X2GJV0"/>
<organism evidence="2 3">
    <name type="scientific">Hesseltinella vesiculosa</name>
    <dbReference type="NCBI Taxonomy" id="101127"/>
    <lineage>
        <taxon>Eukaryota</taxon>
        <taxon>Fungi</taxon>
        <taxon>Fungi incertae sedis</taxon>
        <taxon>Mucoromycota</taxon>
        <taxon>Mucoromycotina</taxon>
        <taxon>Mucoromycetes</taxon>
        <taxon>Mucorales</taxon>
        <taxon>Cunninghamellaceae</taxon>
        <taxon>Hesseltinella</taxon>
    </lineage>
</organism>
<dbReference type="OrthoDB" id="2290390at2759"/>
<accession>A0A1X2GJV0</accession>
<keyword evidence="3" id="KW-1185">Reference proteome</keyword>
<gene>
    <name evidence="2" type="ORF">DM01DRAFT_1334948</name>
</gene>
<proteinExistence type="predicted"/>
<evidence type="ECO:0000313" key="3">
    <source>
        <dbReference type="Proteomes" id="UP000242146"/>
    </source>
</evidence>
<evidence type="ECO:0000313" key="2">
    <source>
        <dbReference type="EMBL" id="ORX55553.1"/>
    </source>
</evidence>
<comment type="caution">
    <text evidence="2">The sequence shown here is derived from an EMBL/GenBank/DDBJ whole genome shotgun (WGS) entry which is preliminary data.</text>
</comment>
<dbReference type="EMBL" id="MCGT01000011">
    <property type="protein sequence ID" value="ORX55553.1"/>
    <property type="molecule type" value="Genomic_DNA"/>
</dbReference>
<name>A0A1X2GJV0_9FUNG</name>
<feature type="compositionally biased region" description="Polar residues" evidence="1">
    <location>
        <begin position="1"/>
        <end position="14"/>
    </location>
</feature>
<feature type="region of interest" description="Disordered" evidence="1">
    <location>
        <begin position="1"/>
        <end position="71"/>
    </location>
</feature>
<protein>
    <submittedName>
        <fullName evidence="2">Uncharacterized protein</fullName>
    </submittedName>
</protein>
<sequence>MAHSEWSNANNTPSPLYFPEASPTPKLASTPSKKPVSPIDWQHQLDIQDISSPAGDALPNSKGRQPGFSFDGDLTRPDLDVILDKLQQSTLSADTMTSSFLGDLDDDVDIVENDNIYDLLVQARSEDDDQVLMTADPALLIAQQQQREIQKASDSQQLQQWLQHLPHDLATDDVPAEAGLASASSHSDVKRASLVHVGKQLMTRMRRAASTHHKRTTS</sequence>
<evidence type="ECO:0000256" key="1">
    <source>
        <dbReference type="SAM" id="MobiDB-lite"/>
    </source>
</evidence>